<dbReference type="SUPFAM" id="SSF53474">
    <property type="entry name" value="alpha/beta-Hydrolases"/>
    <property type="match status" value="1"/>
</dbReference>
<dbReference type="GO" id="GO:0016787">
    <property type="term" value="F:hydrolase activity"/>
    <property type="evidence" value="ECO:0007669"/>
    <property type="project" value="UniProtKB-KW"/>
</dbReference>
<keyword evidence="6" id="KW-1185">Reference proteome</keyword>
<proteinExistence type="inferred from homology"/>
<evidence type="ECO:0000313" key="6">
    <source>
        <dbReference type="Proteomes" id="UP001610563"/>
    </source>
</evidence>
<accession>A0ABR4FR09</accession>
<evidence type="ECO:0000256" key="3">
    <source>
        <dbReference type="RuleBase" id="RU361235"/>
    </source>
</evidence>
<organism evidence="5 6">
    <name type="scientific">Aspergillus keveii</name>
    <dbReference type="NCBI Taxonomy" id="714993"/>
    <lineage>
        <taxon>Eukaryota</taxon>
        <taxon>Fungi</taxon>
        <taxon>Dikarya</taxon>
        <taxon>Ascomycota</taxon>
        <taxon>Pezizomycotina</taxon>
        <taxon>Eurotiomycetes</taxon>
        <taxon>Eurotiomycetidae</taxon>
        <taxon>Eurotiales</taxon>
        <taxon>Aspergillaceae</taxon>
        <taxon>Aspergillus</taxon>
        <taxon>Aspergillus subgen. Nidulantes</taxon>
    </lineage>
</organism>
<evidence type="ECO:0000256" key="2">
    <source>
        <dbReference type="ARBA" id="ARBA00022801"/>
    </source>
</evidence>
<dbReference type="PROSITE" id="PS00122">
    <property type="entry name" value="CARBOXYLESTERASE_B_1"/>
    <property type="match status" value="1"/>
</dbReference>
<evidence type="ECO:0000313" key="5">
    <source>
        <dbReference type="EMBL" id="KAL2785700.1"/>
    </source>
</evidence>
<dbReference type="Gene3D" id="3.40.50.1820">
    <property type="entry name" value="alpha/beta hydrolase"/>
    <property type="match status" value="2"/>
</dbReference>
<comment type="similarity">
    <text evidence="1 3">Belongs to the type-B carboxylesterase/lipase family.</text>
</comment>
<dbReference type="InterPro" id="IPR019826">
    <property type="entry name" value="Carboxylesterase_B_AS"/>
</dbReference>
<feature type="signal peptide" evidence="3">
    <location>
        <begin position="1"/>
        <end position="18"/>
    </location>
</feature>
<dbReference type="EC" id="3.1.1.-" evidence="3"/>
<evidence type="ECO:0000256" key="1">
    <source>
        <dbReference type="ARBA" id="ARBA00005964"/>
    </source>
</evidence>
<keyword evidence="3" id="KW-0732">Signal</keyword>
<name>A0ABR4FR09_9EURO</name>
<dbReference type="PANTHER" id="PTHR11559">
    <property type="entry name" value="CARBOXYLESTERASE"/>
    <property type="match status" value="1"/>
</dbReference>
<dbReference type="EMBL" id="JBFTWV010000136">
    <property type="protein sequence ID" value="KAL2785700.1"/>
    <property type="molecule type" value="Genomic_DNA"/>
</dbReference>
<dbReference type="Pfam" id="PF00135">
    <property type="entry name" value="COesterase"/>
    <property type="match status" value="1"/>
</dbReference>
<protein>
    <recommendedName>
        <fullName evidence="3">Carboxylic ester hydrolase</fullName>
        <ecNumber evidence="3">3.1.1.-</ecNumber>
    </recommendedName>
</protein>
<keyword evidence="2 3" id="KW-0378">Hydrolase</keyword>
<evidence type="ECO:0000259" key="4">
    <source>
        <dbReference type="Pfam" id="PF00135"/>
    </source>
</evidence>
<comment type="caution">
    <text evidence="5">The sequence shown here is derived from an EMBL/GenBank/DDBJ whole genome shotgun (WGS) entry which is preliminary data.</text>
</comment>
<reference evidence="5 6" key="1">
    <citation type="submission" date="2024-07" db="EMBL/GenBank/DDBJ databases">
        <title>Section-level genome sequencing and comparative genomics of Aspergillus sections Usti and Cavernicolus.</title>
        <authorList>
            <consortium name="Lawrence Berkeley National Laboratory"/>
            <person name="Nybo J.L."/>
            <person name="Vesth T.C."/>
            <person name="Theobald S."/>
            <person name="Frisvad J.C."/>
            <person name="Larsen T.O."/>
            <person name="Kjaerboelling I."/>
            <person name="Rothschild-Mancinelli K."/>
            <person name="Lyhne E.K."/>
            <person name="Kogle M.E."/>
            <person name="Barry K."/>
            <person name="Clum A."/>
            <person name="Na H."/>
            <person name="Ledsgaard L."/>
            <person name="Lin J."/>
            <person name="Lipzen A."/>
            <person name="Kuo A."/>
            <person name="Riley R."/>
            <person name="Mondo S."/>
            <person name="Labutti K."/>
            <person name="Haridas S."/>
            <person name="Pangalinan J."/>
            <person name="Salamov A.A."/>
            <person name="Simmons B.A."/>
            <person name="Magnuson J.K."/>
            <person name="Chen J."/>
            <person name="Drula E."/>
            <person name="Henrissat B."/>
            <person name="Wiebenga A."/>
            <person name="Lubbers R.J."/>
            <person name="Gomes A.C."/>
            <person name="Makela M.R."/>
            <person name="Stajich J."/>
            <person name="Grigoriev I.V."/>
            <person name="Mortensen U.H."/>
            <person name="De Vries R.P."/>
            <person name="Baker S.E."/>
            <person name="Andersen M.R."/>
        </authorList>
    </citation>
    <scope>NUCLEOTIDE SEQUENCE [LARGE SCALE GENOMIC DNA]</scope>
    <source>
        <strain evidence="5 6">CBS 209.92</strain>
    </source>
</reference>
<dbReference type="InterPro" id="IPR029058">
    <property type="entry name" value="AB_hydrolase_fold"/>
</dbReference>
<dbReference type="InterPro" id="IPR002018">
    <property type="entry name" value="CarbesteraseB"/>
</dbReference>
<feature type="chain" id="PRO_5044964712" description="Carboxylic ester hydrolase" evidence="3">
    <location>
        <begin position="19"/>
        <end position="508"/>
    </location>
</feature>
<sequence length="508" mass="55312">MRLLLATAAFALLSRCRAIGDTIDLGYAKYRGITNQTLGVTSFFALPYAAPPTGNLRWREPVPIDIGGTCGADPQNATVPGLICPQTIPGWAFELLEQFESIAHEFPSVAAELSDTASTGSEDCLHLDVIVPTSPASSKLPVVVQIHGGGLLDQRLALKWVQKHIAAFGGDPSRVTIWGGSAGGGSVINQMIFLHGGADDSLFSGAIAEFPWMQPYHDTPIVEAQYADLLAAAGCTKLACLRALPSDKLANASQAAYWAGYAAKRYGYGDFYFGPIVDGQVIKALPSQEFKNGHFTKVPLLIDHNVYEGLLFSNLSITQETQIKADLEQAWPGTNKSFYKKLFNLYPAWRFSHTPVDASPVISLLTSLLSLQPAVFHRSRIWEDYVIKCPTYHYAITLSEHGIPVYKMSFEAGTQLHGATTPYLISASDASGNGGAALASQMKKWFLSFVTDGNPNVRSNAFEIFWPTYSRGNRVLNVDLSSAVTVVRDQDATRRCGFFFDNSLLLRN</sequence>
<gene>
    <name evidence="5" type="ORF">BJX66DRAFT_342810</name>
</gene>
<feature type="domain" description="Carboxylesterase type B" evidence="4">
    <location>
        <begin position="150"/>
        <end position="496"/>
    </location>
</feature>
<dbReference type="Proteomes" id="UP001610563">
    <property type="component" value="Unassembled WGS sequence"/>
</dbReference>
<dbReference type="InterPro" id="IPR050309">
    <property type="entry name" value="Type-B_Carboxylest/Lipase"/>
</dbReference>